<dbReference type="Proteomes" id="UP000789920">
    <property type="component" value="Unassembled WGS sequence"/>
</dbReference>
<reference evidence="1" key="1">
    <citation type="submission" date="2021-06" db="EMBL/GenBank/DDBJ databases">
        <authorList>
            <person name="Kallberg Y."/>
            <person name="Tangrot J."/>
            <person name="Rosling A."/>
        </authorList>
    </citation>
    <scope>NUCLEOTIDE SEQUENCE</scope>
    <source>
        <strain evidence="1">MA461A</strain>
    </source>
</reference>
<proteinExistence type="predicted"/>
<feature type="non-terminal residue" evidence="1">
    <location>
        <position position="96"/>
    </location>
</feature>
<accession>A0ACA9RXP2</accession>
<dbReference type="EMBL" id="CAJVQC010076698">
    <property type="protein sequence ID" value="CAG8814907.1"/>
    <property type="molecule type" value="Genomic_DNA"/>
</dbReference>
<comment type="caution">
    <text evidence="1">The sequence shown here is derived from an EMBL/GenBank/DDBJ whole genome shotgun (WGS) entry which is preliminary data.</text>
</comment>
<organism evidence="1 2">
    <name type="scientific">Racocetra persica</name>
    <dbReference type="NCBI Taxonomy" id="160502"/>
    <lineage>
        <taxon>Eukaryota</taxon>
        <taxon>Fungi</taxon>
        <taxon>Fungi incertae sedis</taxon>
        <taxon>Mucoromycota</taxon>
        <taxon>Glomeromycotina</taxon>
        <taxon>Glomeromycetes</taxon>
        <taxon>Diversisporales</taxon>
        <taxon>Gigasporaceae</taxon>
        <taxon>Racocetra</taxon>
    </lineage>
</organism>
<sequence>YPIALAFKIVGRSRSDEEAIMMEINWICDEWRQCFIDGGWAPHIYVLANAKLMTTNNLTEHIHKMDHQEITNQSNESPVDSLMINCLMKQEHIIVK</sequence>
<keyword evidence="2" id="KW-1185">Reference proteome</keyword>
<feature type="non-terminal residue" evidence="1">
    <location>
        <position position="1"/>
    </location>
</feature>
<name>A0ACA9RXP2_9GLOM</name>
<evidence type="ECO:0000313" key="1">
    <source>
        <dbReference type="EMBL" id="CAG8814907.1"/>
    </source>
</evidence>
<evidence type="ECO:0000313" key="2">
    <source>
        <dbReference type="Proteomes" id="UP000789920"/>
    </source>
</evidence>
<gene>
    <name evidence="1" type="ORF">RPERSI_LOCUS24099</name>
</gene>
<protein>
    <submittedName>
        <fullName evidence="1">25110_t:CDS:1</fullName>
    </submittedName>
</protein>